<dbReference type="Proteomes" id="UP000249218">
    <property type="component" value="Unassembled WGS sequence"/>
</dbReference>
<dbReference type="OrthoDB" id="2156623at2759"/>
<protein>
    <recommendedName>
        <fullName evidence="1">PH domain-containing protein</fullName>
    </recommendedName>
</protein>
<organism evidence="2 3">
    <name type="scientific">Helicoverpa armigera</name>
    <name type="common">Cotton bollworm</name>
    <name type="synonym">Heliothis armigera</name>
    <dbReference type="NCBI Taxonomy" id="29058"/>
    <lineage>
        <taxon>Eukaryota</taxon>
        <taxon>Metazoa</taxon>
        <taxon>Ecdysozoa</taxon>
        <taxon>Arthropoda</taxon>
        <taxon>Hexapoda</taxon>
        <taxon>Insecta</taxon>
        <taxon>Pterygota</taxon>
        <taxon>Neoptera</taxon>
        <taxon>Endopterygota</taxon>
        <taxon>Lepidoptera</taxon>
        <taxon>Glossata</taxon>
        <taxon>Ditrysia</taxon>
        <taxon>Noctuoidea</taxon>
        <taxon>Noctuidae</taxon>
        <taxon>Heliothinae</taxon>
        <taxon>Helicoverpa</taxon>
    </lineage>
</organism>
<name>A0A2W1BM11_HELAM</name>
<dbReference type="PROSITE" id="PS50003">
    <property type="entry name" value="PH_DOMAIN"/>
    <property type="match status" value="1"/>
</dbReference>
<accession>A0A2W1BM11</accession>
<evidence type="ECO:0000313" key="3">
    <source>
        <dbReference type="Proteomes" id="UP000249218"/>
    </source>
</evidence>
<evidence type="ECO:0000259" key="1">
    <source>
        <dbReference type="PROSITE" id="PS50003"/>
    </source>
</evidence>
<dbReference type="AlphaFoldDB" id="A0A2W1BM11"/>
<gene>
    <name evidence="2" type="primary">HaOG208674</name>
    <name evidence="2" type="ORF">B5X24_HaOG208674</name>
</gene>
<dbReference type="EMBL" id="KZ150079">
    <property type="protein sequence ID" value="PZC73906.1"/>
    <property type="molecule type" value="Genomic_DNA"/>
</dbReference>
<proteinExistence type="predicted"/>
<dbReference type="InterPro" id="IPR001849">
    <property type="entry name" value="PH_domain"/>
</dbReference>
<sequence length="121" mass="13409">MLAESESEKTKWVVALSELHRILKRNNLPDKCVYSACVVLDSTAAATVRNALCACVLERSRICVGGEAGLALIDLERGEVTPRRAHAPVSTIAYVPHEQLLELFIHRKILKVKMTVSELNE</sequence>
<evidence type="ECO:0000313" key="2">
    <source>
        <dbReference type="EMBL" id="PZC73906.1"/>
    </source>
</evidence>
<reference evidence="2 3" key="1">
    <citation type="journal article" date="2017" name="BMC Biol.">
        <title>Genomic innovations, transcriptional plasticity and gene loss underlying the evolution and divergence of two highly polyphagous and invasive Helicoverpa pest species.</title>
        <authorList>
            <person name="Pearce S.L."/>
            <person name="Clarke D.F."/>
            <person name="East P.D."/>
            <person name="Elfekih S."/>
            <person name="Gordon K.H."/>
            <person name="Jermiin L.S."/>
            <person name="McGaughran A."/>
            <person name="Oakeshott J.G."/>
            <person name="Papanikolaou A."/>
            <person name="Perera O.P."/>
            <person name="Rane R.V."/>
            <person name="Richards S."/>
            <person name="Tay W.T."/>
            <person name="Walsh T.K."/>
            <person name="Anderson A."/>
            <person name="Anderson C.J."/>
            <person name="Asgari S."/>
            <person name="Board P.G."/>
            <person name="Bretschneider A."/>
            <person name="Campbell P.M."/>
            <person name="Chertemps T."/>
            <person name="Christeller J.T."/>
            <person name="Coppin C.W."/>
            <person name="Downes S.J."/>
            <person name="Duan G."/>
            <person name="Farnsworth C.A."/>
            <person name="Good R.T."/>
            <person name="Han L.B."/>
            <person name="Han Y.C."/>
            <person name="Hatje K."/>
            <person name="Horne I."/>
            <person name="Huang Y.P."/>
            <person name="Hughes D.S."/>
            <person name="Jacquin-Joly E."/>
            <person name="James W."/>
            <person name="Jhangiani S."/>
            <person name="Kollmar M."/>
            <person name="Kuwar S.S."/>
            <person name="Li S."/>
            <person name="Liu N.Y."/>
            <person name="Maibeche M.T."/>
            <person name="Miller J.R."/>
            <person name="Montagne N."/>
            <person name="Perry T."/>
            <person name="Qu J."/>
            <person name="Song S.V."/>
            <person name="Sutton G.G."/>
            <person name="Vogel H."/>
            <person name="Walenz B.P."/>
            <person name="Xu W."/>
            <person name="Zhang H.J."/>
            <person name="Zou Z."/>
            <person name="Batterham P."/>
            <person name="Edwards O.R."/>
            <person name="Feyereisen R."/>
            <person name="Gibbs R.A."/>
            <person name="Heckel D.G."/>
            <person name="McGrath A."/>
            <person name="Robin C."/>
            <person name="Scherer S.E."/>
            <person name="Worley K.C."/>
            <person name="Wu Y.D."/>
        </authorList>
    </citation>
    <scope>NUCLEOTIDE SEQUENCE [LARGE SCALE GENOMIC DNA]</scope>
    <source>
        <strain evidence="2">Harm_GR_Male_#8</strain>
        <tissue evidence="2">Whole organism</tissue>
    </source>
</reference>
<feature type="domain" description="PH" evidence="1">
    <location>
        <begin position="1"/>
        <end position="21"/>
    </location>
</feature>
<keyword evidence="3" id="KW-1185">Reference proteome</keyword>